<dbReference type="Proteomes" id="UP000694404">
    <property type="component" value="Unplaced"/>
</dbReference>
<protein>
    <recommendedName>
        <fullName evidence="4">Amidase domain-containing protein</fullName>
    </recommendedName>
</protein>
<dbReference type="AlphaFoldDB" id="A0A8C0H1U6"/>
<evidence type="ECO:0000259" key="4">
    <source>
        <dbReference type="Pfam" id="PF01425"/>
    </source>
</evidence>
<proteinExistence type="inferred from homology"/>
<dbReference type="Gene3D" id="3.90.1300.10">
    <property type="entry name" value="Amidase signature (AS) domain"/>
    <property type="match status" value="1"/>
</dbReference>
<evidence type="ECO:0000313" key="6">
    <source>
        <dbReference type="Proteomes" id="UP000694404"/>
    </source>
</evidence>
<reference evidence="5" key="1">
    <citation type="submission" date="2025-08" db="UniProtKB">
        <authorList>
            <consortium name="Ensembl"/>
        </authorList>
    </citation>
    <scope>IDENTIFICATION</scope>
</reference>
<keyword evidence="2" id="KW-0812">Transmembrane</keyword>
<reference evidence="5" key="2">
    <citation type="submission" date="2025-09" db="UniProtKB">
        <authorList>
            <consortium name="Ensembl"/>
        </authorList>
    </citation>
    <scope>IDENTIFICATION</scope>
</reference>
<dbReference type="Pfam" id="PF01425">
    <property type="entry name" value="Amidase"/>
    <property type="match status" value="1"/>
</dbReference>
<dbReference type="PANTHER" id="PTHR11895">
    <property type="entry name" value="TRANSAMIDASE"/>
    <property type="match status" value="1"/>
</dbReference>
<evidence type="ECO:0000256" key="3">
    <source>
        <dbReference type="SAM" id="SignalP"/>
    </source>
</evidence>
<name>A0A8C0H1U6_CHEAB</name>
<dbReference type="PROSITE" id="PS00571">
    <property type="entry name" value="AMIDASES"/>
    <property type="match status" value="1"/>
</dbReference>
<dbReference type="SUPFAM" id="SSF75304">
    <property type="entry name" value="Amidase signature (AS) enzymes"/>
    <property type="match status" value="1"/>
</dbReference>
<evidence type="ECO:0000313" key="5">
    <source>
        <dbReference type="Ensembl" id="ENSCABP00000015720.1"/>
    </source>
</evidence>
<dbReference type="InterPro" id="IPR023631">
    <property type="entry name" value="Amidase_dom"/>
</dbReference>
<feature type="chain" id="PRO_5034893818" description="Amidase domain-containing protein" evidence="3">
    <location>
        <begin position="23"/>
        <end position="440"/>
    </location>
</feature>
<dbReference type="Ensembl" id="ENSCABT00000017254.1">
    <property type="protein sequence ID" value="ENSCABP00000015720.1"/>
    <property type="gene ID" value="ENSCABG00000011746.1"/>
</dbReference>
<feature type="domain" description="Amidase" evidence="4">
    <location>
        <begin position="164"/>
        <end position="407"/>
    </location>
</feature>
<dbReference type="InterPro" id="IPR036928">
    <property type="entry name" value="AS_sf"/>
</dbReference>
<evidence type="ECO:0000256" key="1">
    <source>
        <dbReference type="ARBA" id="ARBA00009199"/>
    </source>
</evidence>
<feature type="transmembrane region" description="Helical" evidence="2">
    <location>
        <begin position="61"/>
        <end position="80"/>
    </location>
</feature>
<keyword evidence="2" id="KW-0472">Membrane</keyword>
<organism evidence="5 6">
    <name type="scientific">Chelonoidis abingdonii</name>
    <name type="common">Abingdon island giant tortoise</name>
    <name type="synonym">Testudo abingdonii</name>
    <dbReference type="NCBI Taxonomy" id="106734"/>
    <lineage>
        <taxon>Eukaryota</taxon>
        <taxon>Metazoa</taxon>
        <taxon>Chordata</taxon>
        <taxon>Craniata</taxon>
        <taxon>Vertebrata</taxon>
        <taxon>Euteleostomi</taxon>
        <taxon>Archelosauria</taxon>
        <taxon>Testudinata</taxon>
        <taxon>Testudines</taxon>
        <taxon>Cryptodira</taxon>
        <taxon>Durocryptodira</taxon>
        <taxon>Testudinoidea</taxon>
        <taxon>Testudinidae</taxon>
        <taxon>Chelonoidis</taxon>
    </lineage>
</organism>
<keyword evidence="3" id="KW-0732">Signal</keyword>
<feature type="signal peptide" evidence="3">
    <location>
        <begin position="1"/>
        <end position="22"/>
    </location>
</feature>
<dbReference type="InterPro" id="IPR020556">
    <property type="entry name" value="Amidase_CS"/>
</dbReference>
<comment type="similarity">
    <text evidence="1">Belongs to the amidase family.</text>
</comment>
<accession>A0A8C0H1U6</accession>
<dbReference type="PANTHER" id="PTHR11895:SF67">
    <property type="entry name" value="AMIDASE DOMAIN-CONTAINING PROTEIN"/>
    <property type="match status" value="1"/>
</dbReference>
<dbReference type="GeneTree" id="ENSGT00940000166284"/>
<keyword evidence="6" id="KW-1185">Reference proteome</keyword>
<evidence type="ECO:0000256" key="2">
    <source>
        <dbReference type="SAM" id="Phobius"/>
    </source>
</evidence>
<sequence>MAPLLLWLAAALLLFYLGFVRRRPGIPRAAFHRREPGRAGASSHQPPRGWAPRLSGFPLRLFVHVANTAFGQFCIMPLLLRMNNFTLMHYLDIHEDPTFIPEVAAEGRKEKPETKNTLEILKQLMETRSHHASTGFSFKGIQDYLNCYRTGELTPLQVAQNIISSLEDCEKSSPPLRAIVQWDRVQIQKMAEASTTRYRNKCPLSLLDGIPVCLKEEIKVVPYHSRAGTVYLGTEPETEDATVTRKLREAGAIIIGVSNMHELGTGTTGCNPNRFHGTARNPYNPQHFTGGSSSGSAAAVAAGLCPLALGTDGGGSVRIPASFCGVVGLKGTFGLISCHGCLPLSYSTVSLGPICTSVTDAAIAYSILAEPDPLYPYGLQQPKPSLSEILTPDLKGLKLGVNWTFFKVPGVSSLFFMVHCVSCWISFNSAVPSSSLPAED</sequence>
<dbReference type="GO" id="GO:0003824">
    <property type="term" value="F:catalytic activity"/>
    <property type="evidence" value="ECO:0007669"/>
    <property type="project" value="InterPro"/>
</dbReference>
<keyword evidence="2" id="KW-1133">Transmembrane helix</keyword>
<dbReference type="OMA" id="GTVWFHK"/>
<dbReference type="InterPro" id="IPR000120">
    <property type="entry name" value="Amidase"/>
</dbReference>